<comment type="similarity">
    <text evidence="1">Belongs to the protease inhibitor I9 family.</text>
</comment>
<dbReference type="EMBL" id="JAAAHW010006577">
    <property type="protein sequence ID" value="KAF9958245.1"/>
    <property type="molecule type" value="Genomic_DNA"/>
</dbReference>
<evidence type="ECO:0000259" key="2">
    <source>
        <dbReference type="Pfam" id="PF05922"/>
    </source>
</evidence>
<evidence type="ECO:0000256" key="1">
    <source>
        <dbReference type="ARBA" id="ARBA00038069"/>
    </source>
</evidence>
<gene>
    <name evidence="3" type="ORF">BGZ65_001584</name>
</gene>
<dbReference type="OrthoDB" id="5518345at2759"/>
<dbReference type="Pfam" id="PF05922">
    <property type="entry name" value="Inhibitor_I9"/>
    <property type="match status" value="1"/>
</dbReference>
<comment type="caution">
    <text evidence="3">The sequence shown here is derived from an EMBL/GenBank/DDBJ whole genome shotgun (WGS) entry which is preliminary data.</text>
</comment>
<feature type="domain" description="Inhibitor I9" evidence="2">
    <location>
        <begin position="7"/>
        <end position="77"/>
    </location>
</feature>
<dbReference type="PANTHER" id="PTHR28288:SF2">
    <property type="entry name" value="PROTEASE B INHIBITOR 2"/>
    <property type="match status" value="1"/>
</dbReference>
<dbReference type="Gene3D" id="3.30.70.80">
    <property type="entry name" value="Peptidase S8 propeptide/proteinase inhibitor I9"/>
    <property type="match status" value="1"/>
</dbReference>
<dbReference type="SUPFAM" id="SSF54897">
    <property type="entry name" value="Protease propeptides/inhibitors"/>
    <property type="match status" value="1"/>
</dbReference>
<sequence length="78" mass="8471">MSAGKKVIVVFKEDTPQVEIDNAITNFQQHGGQVTQKYESALLGFAGVLPEVSTQAVQALEAHPGFDYMEDDAVMTTQ</sequence>
<proteinExistence type="inferred from homology"/>
<dbReference type="GO" id="GO:0004866">
    <property type="term" value="F:endopeptidase inhibitor activity"/>
    <property type="evidence" value="ECO:0007669"/>
    <property type="project" value="TreeGrafter"/>
</dbReference>
<organism evidence="3 4">
    <name type="scientific">Modicella reniformis</name>
    <dbReference type="NCBI Taxonomy" id="1440133"/>
    <lineage>
        <taxon>Eukaryota</taxon>
        <taxon>Fungi</taxon>
        <taxon>Fungi incertae sedis</taxon>
        <taxon>Mucoromycota</taxon>
        <taxon>Mortierellomycotina</taxon>
        <taxon>Mortierellomycetes</taxon>
        <taxon>Mortierellales</taxon>
        <taxon>Mortierellaceae</taxon>
        <taxon>Modicella</taxon>
    </lineage>
</organism>
<evidence type="ECO:0000313" key="3">
    <source>
        <dbReference type="EMBL" id="KAF9958245.1"/>
    </source>
</evidence>
<keyword evidence="4" id="KW-1185">Reference proteome</keyword>
<dbReference type="GO" id="GO:0042144">
    <property type="term" value="P:vacuole fusion, non-autophagic"/>
    <property type="evidence" value="ECO:0007669"/>
    <property type="project" value="TreeGrafter"/>
</dbReference>
<accession>A0A9P6J1N8</accession>
<protein>
    <recommendedName>
        <fullName evidence="2">Inhibitor I9 domain-containing protein</fullName>
    </recommendedName>
</protein>
<name>A0A9P6J1N8_9FUNG</name>
<reference evidence="3" key="1">
    <citation type="journal article" date="2020" name="Fungal Divers.">
        <title>Resolving the Mortierellaceae phylogeny through synthesis of multi-gene phylogenetics and phylogenomics.</title>
        <authorList>
            <person name="Vandepol N."/>
            <person name="Liber J."/>
            <person name="Desiro A."/>
            <person name="Na H."/>
            <person name="Kennedy M."/>
            <person name="Barry K."/>
            <person name="Grigoriev I.V."/>
            <person name="Miller A.N."/>
            <person name="O'Donnell K."/>
            <person name="Stajich J.E."/>
            <person name="Bonito G."/>
        </authorList>
    </citation>
    <scope>NUCLEOTIDE SEQUENCE</scope>
    <source>
        <strain evidence="3">MES-2147</strain>
    </source>
</reference>
<evidence type="ECO:0000313" key="4">
    <source>
        <dbReference type="Proteomes" id="UP000749646"/>
    </source>
</evidence>
<dbReference type="InterPro" id="IPR052471">
    <property type="entry name" value="PBI_I9"/>
</dbReference>
<dbReference type="AlphaFoldDB" id="A0A9P6J1N8"/>
<dbReference type="InterPro" id="IPR037045">
    <property type="entry name" value="S8pro/Inhibitor_I9_sf"/>
</dbReference>
<dbReference type="Proteomes" id="UP000749646">
    <property type="component" value="Unassembled WGS sequence"/>
</dbReference>
<dbReference type="InterPro" id="IPR010259">
    <property type="entry name" value="S8pro/Inhibitor_I9"/>
</dbReference>
<dbReference type="PANTHER" id="PTHR28288">
    <property type="entry name" value="PROTEASE B INHIBITOR 2"/>
    <property type="match status" value="1"/>
</dbReference>